<gene>
    <name evidence="4" type="ORF">Cba03nite_18020</name>
</gene>
<feature type="domain" description="Non-reducing end beta-L-arabinofuranosidase-like GH127 catalytic" evidence="1">
    <location>
        <begin position="30"/>
        <end position="421"/>
    </location>
</feature>
<evidence type="ECO:0008006" key="6">
    <source>
        <dbReference type="Google" id="ProtNLM"/>
    </source>
</evidence>
<dbReference type="Pfam" id="PF07944">
    <property type="entry name" value="Beta-AFase-like_GH127_cat"/>
    <property type="match status" value="1"/>
</dbReference>
<accession>A0A8J3JGW5</accession>
<organism evidence="4 5">
    <name type="scientific">Catellatospora bangladeshensis</name>
    <dbReference type="NCBI Taxonomy" id="310355"/>
    <lineage>
        <taxon>Bacteria</taxon>
        <taxon>Bacillati</taxon>
        <taxon>Actinomycetota</taxon>
        <taxon>Actinomycetes</taxon>
        <taxon>Micromonosporales</taxon>
        <taxon>Micromonosporaceae</taxon>
        <taxon>Catellatospora</taxon>
    </lineage>
</organism>
<reference evidence="4 5" key="1">
    <citation type="submission" date="2021-01" db="EMBL/GenBank/DDBJ databases">
        <title>Whole genome shotgun sequence of Catellatospora bangladeshensis NBRC 107357.</title>
        <authorList>
            <person name="Komaki H."/>
            <person name="Tamura T."/>
        </authorList>
    </citation>
    <scope>NUCLEOTIDE SEQUENCE [LARGE SCALE GENOMIC DNA]</scope>
    <source>
        <strain evidence="4 5">NBRC 107357</strain>
    </source>
</reference>
<dbReference type="AlphaFoldDB" id="A0A8J3JGW5"/>
<dbReference type="SUPFAM" id="SSF48208">
    <property type="entry name" value="Six-hairpin glycosidases"/>
    <property type="match status" value="1"/>
</dbReference>
<dbReference type="InterPro" id="IPR049046">
    <property type="entry name" value="Beta-AFase-like_GH127_middle"/>
</dbReference>
<comment type="caution">
    <text evidence="4">The sequence shown here is derived from an EMBL/GenBank/DDBJ whole genome shotgun (WGS) entry which is preliminary data.</text>
</comment>
<evidence type="ECO:0000313" key="4">
    <source>
        <dbReference type="EMBL" id="GIF80453.1"/>
    </source>
</evidence>
<keyword evidence="5" id="KW-1185">Reference proteome</keyword>
<dbReference type="InterPro" id="IPR012878">
    <property type="entry name" value="Beta-AFase-like_GH127_cat"/>
</dbReference>
<dbReference type="InterPro" id="IPR008928">
    <property type="entry name" value="6-hairpin_glycosidase_sf"/>
</dbReference>
<protein>
    <recommendedName>
        <fullName evidence="6">Glycoside hydrolase family 127 protein</fullName>
    </recommendedName>
</protein>
<dbReference type="EMBL" id="BONF01000009">
    <property type="protein sequence ID" value="GIF80453.1"/>
    <property type="molecule type" value="Genomic_DNA"/>
</dbReference>
<dbReference type="InterPro" id="IPR049049">
    <property type="entry name" value="Beta-AFase-like_GH127_C"/>
</dbReference>
<evidence type="ECO:0000313" key="5">
    <source>
        <dbReference type="Proteomes" id="UP000601223"/>
    </source>
</evidence>
<name>A0A8J3JGW5_9ACTN</name>
<dbReference type="PANTHER" id="PTHR43465">
    <property type="entry name" value="DUF1680 DOMAIN PROTEIN (AFU_ORTHOLOGUE AFUA_1G08910)"/>
    <property type="match status" value="1"/>
</dbReference>
<dbReference type="GO" id="GO:0005975">
    <property type="term" value="P:carbohydrate metabolic process"/>
    <property type="evidence" value="ECO:0007669"/>
    <property type="project" value="InterPro"/>
</dbReference>
<proteinExistence type="predicted"/>
<dbReference type="PANTHER" id="PTHR43465:SF2">
    <property type="entry name" value="DUF1680 DOMAIN PROTEIN (AFU_ORTHOLOGUE AFUA_1G08910)"/>
    <property type="match status" value="1"/>
</dbReference>
<dbReference type="Pfam" id="PF20736">
    <property type="entry name" value="Glyco_hydro127M"/>
    <property type="match status" value="1"/>
</dbReference>
<evidence type="ECO:0000259" key="1">
    <source>
        <dbReference type="Pfam" id="PF07944"/>
    </source>
</evidence>
<evidence type="ECO:0000259" key="2">
    <source>
        <dbReference type="Pfam" id="PF20736"/>
    </source>
</evidence>
<dbReference type="InterPro" id="IPR049174">
    <property type="entry name" value="Beta-AFase-like"/>
</dbReference>
<sequence>MTVTARTADLTGGRPVVPSRGVLRPLGLSEVRITGGFWAQRQQTNSRATLDHGREWMDKLGWTGNFTAEVGRGSAERRGREFSDSEVYKLVEAMSWETGRQADPAREREIAELIAMIAGAQAEDGYLHTAFGRPGQRPRYGDLAWGHELYCTGHMLQAAVARARAGGSDDLLAVARRAADHVCEEFGPGGRDAVCGHPEIEPGLVELFRVTGEQRYLDQAALFVARRGRRTLPAHEFGWSYFSDDIPVREAKVLRGHAVRALYLAAGVVDLAVETGDDELLEIVAAQFDRTLARRTYLTGGMGSRHQDEAFGDDFVLPADRAYSETCAGIAAIMVAWRLMLATGRERYADVIERILFNVLATAIGDDGRSFFYAHTLHQRSLTAVLPDDVEQLGFGGGPRAPWFEVSCCLANTARTLASLSTYVASVDADGLRVHQFADADIDTTLADGRKVGLRMRTGYPDDGTVGFEVTAAEPGPWTLALRLPVWAAGATVTVNGEPQAVAGERAVIRRDFAVGDRVVLALPMRPRFTRPDPRIDAVRGCVAVEQGPLVLCAESEGAALDLDSLRVDAGTDPAADGGVTVRGLTEELPDEPWPYTDAGPVGRRTPLDVPLVPYHRWARGGPSTMRVWLPTT</sequence>
<dbReference type="Proteomes" id="UP000601223">
    <property type="component" value="Unassembled WGS sequence"/>
</dbReference>
<dbReference type="RefSeq" id="WP_203743991.1">
    <property type="nucleotide sequence ID" value="NZ_BONF01000009.1"/>
</dbReference>
<dbReference type="Pfam" id="PF20737">
    <property type="entry name" value="Glyco_hydro127C"/>
    <property type="match status" value="1"/>
</dbReference>
<feature type="domain" description="Non-reducing end beta-L-arabinofuranosidase-like GH127 middle" evidence="2">
    <location>
        <begin position="432"/>
        <end position="525"/>
    </location>
</feature>
<feature type="domain" description="Non-reducing end beta-L-arabinofuranosidase-like GH127 C-terminal" evidence="3">
    <location>
        <begin position="527"/>
        <end position="631"/>
    </location>
</feature>
<evidence type="ECO:0000259" key="3">
    <source>
        <dbReference type="Pfam" id="PF20737"/>
    </source>
</evidence>